<proteinExistence type="predicted"/>
<reference evidence="1 2" key="1">
    <citation type="submission" date="2016-10" db="EMBL/GenBank/DDBJ databases">
        <authorList>
            <person name="de Groot N.N."/>
        </authorList>
    </citation>
    <scope>NUCLEOTIDE SEQUENCE [LARGE SCALE GENOMIC DNA]</scope>
    <source>
        <strain evidence="1 2">Nv1</strain>
    </source>
</reference>
<keyword evidence="2" id="KW-1185">Reference proteome</keyword>
<dbReference type="Proteomes" id="UP000198620">
    <property type="component" value="Unassembled WGS sequence"/>
</dbReference>
<evidence type="ECO:0000313" key="2">
    <source>
        <dbReference type="Proteomes" id="UP000198620"/>
    </source>
</evidence>
<protein>
    <submittedName>
        <fullName evidence="1">Uncharacterized protein</fullName>
    </submittedName>
</protein>
<dbReference type="EMBL" id="FOBH01000002">
    <property type="protein sequence ID" value="SEK62962.1"/>
    <property type="molecule type" value="Genomic_DNA"/>
</dbReference>
<sequence length="43" mass="5021">MQLIELTRHLLAWHERGDIPAKRKLKFSICYASMQLQPIALAE</sequence>
<evidence type="ECO:0000313" key="1">
    <source>
        <dbReference type="EMBL" id="SEK62962.1"/>
    </source>
</evidence>
<accession>A0A1H7IM66</accession>
<organism evidence="1 2">
    <name type="scientific">Nitrosovibrio tenuis</name>
    <dbReference type="NCBI Taxonomy" id="1233"/>
    <lineage>
        <taxon>Bacteria</taxon>
        <taxon>Pseudomonadati</taxon>
        <taxon>Pseudomonadota</taxon>
        <taxon>Betaproteobacteria</taxon>
        <taxon>Nitrosomonadales</taxon>
        <taxon>Nitrosomonadaceae</taxon>
        <taxon>Nitrosovibrio</taxon>
    </lineage>
</organism>
<dbReference type="AlphaFoldDB" id="A0A1H7IM66"/>
<gene>
    <name evidence="1" type="ORF">SAMN05216387_102207</name>
</gene>
<name>A0A1H7IM66_9PROT</name>
<dbReference type="RefSeq" id="WP_281245892.1">
    <property type="nucleotide sequence ID" value="NZ_FOBH01000002.1"/>
</dbReference>